<accession>A0A0C9UGP3</accession>
<dbReference type="HOGENOM" id="CLU_015091_3_3_1"/>
<keyword evidence="2" id="KW-0812">Transmembrane</keyword>
<evidence type="ECO:0000256" key="1">
    <source>
        <dbReference type="SAM" id="MobiDB-lite"/>
    </source>
</evidence>
<gene>
    <name evidence="4" type="ORF">M422DRAFT_31403</name>
    <name evidence="3" type="ORF">M422DRAFT_39351</name>
</gene>
<evidence type="ECO:0000313" key="3">
    <source>
        <dbReference type="EMBL" id="KIJ23963.1"/>
    </source>
</evidence>
<dbReference type="Proteomes" id="UP000054279">
    <property type="component" value="Unassembled WGS sequence"/>
</dbReference>
<dbReference type="AlphaFoldDB" id="A0A0C9UGP3"/>
<dbReference type="OrthoDB" id="2674421at2759"/>
<keyword evidence="2" id="KW-0472">Membrane</keyword>
<keyword evidence="2" id="KW-1133">Transmembrane helix</keyword>
<organism evidence="4 5">
    <name type="scientific">Sphaerobolus stellatus (strain SS14)</name>
    <dbReference type="NCBI Taxonomy" id="990650"/>
    <lineage>
        <taxon>Eukaryota</taxon>
        <taxon>Fungi</taxon>
        <taxon>Dikarya</taxon>
        <taxon>Basidiomycota</taxon>
        <taxon>Agaricomycotina</taxon>
        <taxon>Agaricomycetes</taxon>
        <taxon>Phallomycetidae</taxon>
        <taxon>Geastrales</taxon>
        <taxon>Sphaerobolaceae</taxon>
        <taxon>Sphaerobolus</taxon>
    </lineage>
</organism>
<feature type="transmembrane region" description="Helical" evidence="2">
    <location>
        <begin position="382"/>
        <end position="403"/>
    </location>
</feature>
<feature type="region of interest" description="Disordered" evidence="1">
    <location>
        <begin position="1"/>
        <end position="20"/>
    </location>
</feature>
<dbReference type="EMBL" id="KN837131">
    <property type="protein sequence ID" value="KIJ42248.1"/>
    <property type="molecule type" value="Genomic_DNA"/>
</dbReference>
<evidence type="ECO:0000313" key="5">
    <source>
        <dbReference type="Proteomes" id="UP000054279"/>
    </source>
</evidence>
<reference evidence="4 5" key="1">
    <citation type="submission" date="2014-06" db="EMBL/GenBank/DDBJ databases">
        <title>Evolutionary Origins and Diversification of the Mycorrhizal Mutualists.</title>
        <authorList>
            <consortium name="DOE Joint Genome Institute"/>
            <consortium name="Mycorrhizal Genomics Consortium"/>
            <person name="Kohler A."/>
            <person name="Kuo A."/>
            <person name="Nagy L.G."/>
            <person name="Floudas D."/>
            <person name="Copeland A."/>
            <person name="Barry K.W."/>
            <person name="Cichocki N."/>
            <person name="Veneault-Fourrey C."/>
            <person name="LaButti K."/>
            <person name="Lindquist E.A."/>
            <person name="Lipzen A."/>
            <person name="Lundell T."/>
            <person name="Morin E."/>
            <person name="Murat C."/>
            <person name="Riley R."/>
            <person name="Ohm R."/>
            <person name="Sun H."/>
            <person name="Tunlid A."/>
            <person name="Henrissat B."/>
            <person name="Grigoriev I.V."/>
            <person name="Hibbett D.S."/>
            <person name="Martin F."/>
        </authorList>
    </citation>
    <scope>NUCLEOTIDE SEQUENCE [LARGE SCALE GENOMIC DNA]</scope>
    <source>
        <strain evidence="4 5">SS14</strain>
    </source>
</reference>
<proteinExistence type="predicted"/>
<name>A0A0C9UGP3_SPHS4</name>
<dbReference type="EMBL" id="KN837555">
    <property type="protein sequence ID" value="KIJ23963.1"/>
    <property type="molecule type" value="Genomic_DNA"/>
</dbReference>
<evidence type="ECO:0000313" key="4">
    <source>
        <dbReference type="EMBL" id="KIJ42248.1"/>
    </source>
</evidence>
<protein>
    <submittedName>
        <fullName evidence="4">Uncharacterized protein</fullName>
    </submittedName>
</protein>
<feature type="transmembrane region" description="Helical" evidence="2">
    <location>
        <begin position="436"/>
        <end position="462"/>
    </location>
</feature>
<feature type="transmembrane region" description="Helical" evidence="2">
    <location>
        <begin position="468"/>
        <end position="489"/>
    </location>
</feature>
<sequence>MDHVPYLDGTTTADSDSERHVDGYQQRLHFPRKTTPSNSLRYQRRKSYIALPQRFGPQIVFRDDSDDVIPKDWSSYVHPEGLRYYHNPSLGVVTDANISNDRIYGLIMLATQQVLAWLQALNFTRQDSQEVILELNENGDECNYYMIDHNVHSIFYPDETNTEDIDLSDVVSTLQLTMQLQRQYWIYLEYFPMHKELNPAVRLDLLGMLQHSIIDTLSSSNSTAVLSSSESQRYLNIIQNFTGAPESRGYETCIIARVMEDFCKGRVVHFYGEFDGARLSRREYVEEGSGPVNQKSFWFGPVSFVLFGHPNKKLQLLESLSINSIFYKESWNEFNVSHVSEWKGTTAMSLALMTIDILSITYLHESQGKHGVISSIIFQTGWHAGAVSALLCFGSLVLGLAAINVHKPHSVTTSNAGDAAVYFTNAYSNAYGYQPLAIVLGLPHALLLWGLLGTGINFIALALRNDKIWSVSILGCLVLLMSTLLLWAIRTLHSGESEQEGFFSSIFHKVFGHRDSSALEISAV</sequence>
<evidence type="ECO:0000256" key="2">
    <source>
        <dbReference type="SAM" id="Phobius"/>
    </source>
</evidence>
<keyword evidence="5" id="KW-1185">Reference proteome</keyword>